<comment type="catalytic activity">
    <reaction evidence="1">
        <text>GDP-alpha-D-mannose + H2O = alpha-D-mannose 1-phosphate + GMP + 2 H(+)</text>
        <dbReference type="Rhea" id="RHEA:27978"/>
        <dbReference type="ChEBI" id="CHEBI:15377"/>
        <dbReference type="ChEBI" id="CHEBI:15378"/>
        <dbReference type="ChEBI" id="CHEBI:57527"/>
        <dbReference type="ChEBI" id="CHEBI:58115"/>
        <dbReference type="ChEBI" id="CHEBI:58409"/>
    </reaction>
</comment>
<dbReference type="GO" id="GO:0016787">
    <property type="term" value="F:hydrolase activity"/>
    <property type="evidence" value="ECO:0007669"/>
    <property type="project" value="UniProtKB-KW"/>
</dbReference>
<dbReference type="InterPro" id="IPR000086">
    <property type="entry name" value="NUDIX_hydrolase_dom"/>
</dbReference>
<dbReference type="InterPro" id="IPR015797">
    <property type="entry name" value="NUDIX_hydrolase-like_dom_sf"/>
</dbReference>
<dbReference type="PANTHER" id="PTHR11839:SF18">
    <property type="entry name" value="NUDIX HYDROLASE DOMAIN-CONTAINING PROTEIN"/>
    <property type="match status" value="1"/>
</dbReference>
<comment type="cofactor">
    <cofactor evidence="2">
        <name>Mg(2+)</name>
        <dbReference type="ChEBI" id="CHEBI:18420"/>
    </cofactor>
</comment>
<dbReference type="EMBL" id="BJLF01000004">
    <property type="protein sequence ID" value="GEA50402.1"/>
    <property type="molecule type" value="Genomic_DNA"/>
</dbReference>
<protein>
    <recommendedName>
        <fullName evidence="4">GDP-mannose pyrophosphatase</fullName>
    </recommendedName>
    <alternativeName>
        <fullName evidence="6">GDP-mannose hydrolase</fullName>
    </alternativeName>
    <alternativeName>
        <fullName evidence="7">GDPMK</fullName>
    </alternativeName>
</protein>
<comment type="caution">
    <text evidence="9">The sequence shown here is derived from an EMBL/GenBank/DDBJ whole genome shotgun (WGS) entry which is preliminary data.</text>
</comment>
<comment type="similarity">
    <text evidence="3">Belongs to the Nudix hydrolase family. NudK subfamily.</text>
</comment>
<evidence type="ECO:0000313" key="9">
    <source>
        <dbReference type="EMBL" id="GEA50402.1"/>
    </source>
</evidence>
<dbReference type="Gene3D" id="3.90.79.10">
    <property type="entry name" value="Nucleoside Triphosphate Pyrophosphohydrolase"/>
    <property type="match status" value="1"/>
</dbReference>
<reference evidence="9 10" key="1">
    <citation type="submission" date="2019-06" db="EMBL/GenBank/DDBJ databases">
        <title>Whole genome shotgun sequence of Vibrio inusitatus NBRC 102082.</title>
        <authorList>
            <person name="Hosoyama A."/>
            <person name="Uohara A."/>
            <person name="Ohji S."/>
            <person name="Ichikawa N."/>
        </authorList>
    </citation>
    <scope>NUCLEOTIDE SEQUENCE [LARGE SCALE GENOMIC DNA]</scope>
    <source>
        <strain evidence="9 10">NBRC 102082</strain>
    </source>
</reference>
<dbReference type="Pfam" id="PF00293">
    <property type="entry name" value="NUDIX"/>
    <property type="match status" value="1"/>
</dbReference>
<dbReference type="GO" id="GO:0006753">
    <property type="term" value="P:nucleoside phosphate metabolic process"/>
    <property type="evidence" value="ECO:0007669"/>
    <property type="project" value="TreeGrafter"/>
</dbReference>
<evidence type="ECO:0000259" key="8">
    <source>
        <dbReference type="PROSITE" id="PS51462"/>
    </source>
</evidence>
<evidence type="ECO:0000256" key="1">
    <source>
        <dbReference type="ARBA" id="ARBA00000847"/>
    </source>
</evidence>
<feature type="domain" description="Nudix hydrolase" evidence="8">
    <location>
        <begin position="31"/>
        <end position="161"/>
    </location>
</feature>
<keyword evidence="5" id="KW-0378">Hydrolase</keyword>
<evidence type="ECO:0000256" key="7">
    <source>
        <dbReference type="ARBA" id="ARBA00032272"/>
    </source>
</evidence>
<dbReference type="Proteomes" id="UP000318717">
    <property type="component" value="Unassembled WGS sequence"/>
</dbReference>
<evidence type="ECO:0000256" key="5">
    <source>
        <dbReference type="ARBA" id="ARBA00022801"/>
    </source>
</evidence>
<name>A0A4Y3HUH0_9VIBR</name>
<gene>
    <name evidence="9" type="ORF">VIN01S_12060</name>
</gene>
<evidence type="ECO:0000256" key="6">
    <source>
        <dbReference type="ARBA" id="ARBA00032162"/>
    </source>
</evidence>
<dbReference type="CDD" id="cd03424">
    <property type="entry name" value="NUDIX_ADPRase_Nudt5_UGPPase_Nudt14"/>
    <property type="match status" value="1"/>
</dbReference>
<dbReference type="SUPFAM" id="SSF55811">
    <property type="entry name" value="Nudix"/>
    <property type="match status" value="1"/>
</dbReference>
<dbReference type="OrthoDB" id="9806150at2"/>
<evidence type="ECO:0000256" key="2">
    <source>
        <dbReference type="ARBA" id="ARBA00001946"/>
    </source>
</evidence>
<dbReference type="PANTHER" id="PTHR11839">
    <property type="entry name" value="UDP/ADP-SUGAR PYROPHOSPHATASE"/>
    <property type="match status" value="1"/>
</dbReference>
<dbReference type="GO" id="GO:0005829">
    <property type="term" value="C:cytosol"/>
    <property type="evidence" value="ECO:0007669"/>
    <property type="project" value="TreeGrafter"/>
</dbReference>
<evidence type="ECO:0000313" key="10">
    <source>
        <dbReference type="Proteomes" id="UP000318717"/>
    </source>
</evidence>
<dbReference type="PROSITE" id="PS00893">
    <property type="entry name" value="NUDIX_BOX"/>
    <property type="match status" value="1"/>
</dbReference>
<accession>A0A4Y3HUH0</accession>
<organism evidence="9 10">
    <name type="scientific">Vibrio inusitatus NBRC 102082</name>
    <dbReference type="NCBI Taxonomy" id="1219070"/>
    <lineage>
        <taxon>Bacteria</taxon>
        <taxon>Pseudomonadati</taxon>
        <taxon>Pseudomonadota</taxon>
        <taxon>Gammaproteobacteria</taxon>
        <taxon>Vibrionales</taxon>
        <taxon>Vibrionaceae</taxon>
        <taxon>Vibrio</taxon>
    </lineage>
</organism>
<proteinExistence type="inferred from homology"/>
<dbReference type="AlphaFoldDB" id="A0A4Y3HUH0"/>
<dbReference type="PROSITE" id="PS51462">
    <property type="entry name" value="NUDIX"/>
    <property type="match status" value="1"/>
</dbReference>
<keyword evidence="10" id="KW-1185">Reference proteome</keyword>
<evidence type="ECO:0000256" key="3">
    <source>
        <dbReference type="ARBA" id="ARBA00007275"/>
    </source>
</evidence>
<dbReference type="GO" id="GO:0019693">
    <property type="term" value="P:ribose phosphate metabolic process"/>
    <property type="evidence" value="ECO:0007669"/>
    <property type="project" value="TreeGrafter"/>
</dbReference>
<sequence length="172" mass="19149">MQKTLHSWKNLSLVEETLTLPNGVVANHTSINHPGAVVILAKTPTGKLLLLNQYRPSLKTWLLEIPAGTLENNEDPFTAAKRELEEETGYSAKKWQSLGKLTPMAGFCNEIQYLYFAEDLQLTQRLQADTDEVIEVLEVSIDELLQWIQQDKISDAKTIAAVSKALLSGTLS</sequence>
<dbReference type="RefSeq" id="WP_141344791.1">
    <property type="nucleotide sequence ID" value="NZ_BJLF01000004.1"/>
</dbReference>
<dbReference type="InterPro" id="IPR020084">
    <property type="entry name" value="NUDIX_hydrolase_CS"/>
</dbReference>
<evidence type="ECO:0000256" key="4">
    <source>
        <dbReference type="ARBA" id="ARBA00016377"/>
    </source>
</evidence>